<sequence length="218" mass="23009">MVDYERARRFMVDNQLRTSHITDRRILAEMGRLPREQFLPEPRRPLAYIDDVQPLGPAGSARFMPAPATFAKLLQLADIAATDRVLDLGAGAGYSTAVIAGLCQAVLGLEEDAQLAAAATGNLAALGLANAAMRAGTAADVAGQRYDVIMVEGAVDSVPEALFALLEEDGRLVALVRGGGVAVAHVFVKSHGSVAARAEFNATLPPLYAGPRPVEFVF</sequence>
<protein>
    <recommendedName>
        <fullName evidence="2">Protein-L-isoaspartate O-methyltransferase</fullName>
    </recommendedName>
    <alternativeName>
        <fullName evidence="3">Protein L-isoaspartyl methyltransferase</fullName>
    </alternativeName>
</protein>
<comment type="similarity">
    <text evidence="1">Belongs to the methyltransferase superfamily. L-isoaspartyl/D-aspartyl protein methyltransferase family.</text>
</comment>
<reference evidence="4" key="2">
    <citation type="submission" date="2023-01" db="EMBL/GenBank/DDBJ databases">
        <title>Draft genome sequence of Devosia yakushimensis strain NBRC 103855.</title>
        <authorList>
            <person name="Sun Q."/>
            <person name="Mori K."/>
        </authorList>
    </citation>
    <scope>NUCLEOTIDE SEQUENCE</scope>
    <source>
        <strain evidence="4">NBRC 103855</strain>
    </source>
</reference>
<dbReference type="Pfam" id="PF01135">
    <property type="entry name" value="PCMT"/>
    <property type="match status" value="1"/>
</dbReference>
<organism evidence="4 5">
    <name type="scientific">Devosia yakushimensis</name>
    <dbReference type="NCBI Taxonomy" id="470028"/>
    <lineage>
        <taxon>Bacteria</taxon>
        <taxon>Pseudomonadati</taxon>
        <taxon>Pseudomonadota</taxon>
        <taxon>Alphaproteobacteria</taxon>
        <taxon>Hyphomicrobiales</taxon>
        <taxon>Devosiaceae</taxon>
        <taxon>Devosia</taxon>
    </lineage>
</organism>
<evidence type="ECO:0000313" key="5">
    <source>
        <dbReference type="Proteomes" id="UP001161406"/>
    </source>
</evidence>
<name>A0ABQ5UF68_9HYPH</name>
<evidence type="ECO:0000313" key="4">
    <source>
        <dbReference type="EMBL" id="GLQ09835.1"/>
    </source>
</evidence>
<dbReference type="Gene3D" id="3.40.50.150">
    <property type="entry name" value="Vaccinia Virus protein VP39"/>
    <property type="match status" value="1"/>
</dbReference>
<dbReference type="SUPFAM" id="SSF53335">
    <property type="entry name" value="S-adenosyl-L-methionine-dependent methyltransferases"/>
    <property type="match status" value="1"/>
</dbReference>
<dbReference type="Proteomes" id="UP001161406">
    <property type="component" value="Unassembled WGS sequence"/>
</dbReference>
<keyword evidence="5" id="KW-1185">Reference proteome</keyword>
<dbReference type="InterPro" id="IPR029063">
    <property type="entry name" value="SAM-dependent_MTases_sf"/>
</dbReference>
<evidence type="ECO:0000256" key="2">
    <source>
        <dbReference type="ARBA" id="ARBA00013346"/>
    </source>
</evidence>
<dbReference type="CDD" id="cd02440">
    <property type="entry name" value="AdoMet_MTases"/>
    <property type="match status" value="1"/>
</dbReference>
<evidence type="ECO:0000256" key="1">
    <source>
        <dbReference type="ARBA" id="ARBA00005369"/>
    </source>
</evidence>
<dbReference type="PANTHER" id="PTHR11579">
    <property type="entry name" value="PROTEIN-L-ISOASPARTATE O-METHYLTRANSFERASE"/>
    <property type="match status" value="1"/>
</dbReference>
<dbReference type="RefSeq" id="WP_284389936.1">
    <property type="nucleotide sequence ID" value="NZ_BSNG01000001.1"/>
</dbReference>
<gene>
    <name evidence="4" type="ORF">GCM10007913_17670</name>
</gene>
<accession>A0ABQ5UF68</accession>
<dbReference type="PANTHER" id="PTHR11579:SF18">
    <property type="entry name" value="PROTEIN-L-ISOASPARTATE O-METHYLTRANSFERASE"/>
    <property type="match status" value="1"/>
</dbReference>
<proteinExistence type="inferred from homology"/>
<reference evidence="4" key="1">
    <citation type="journal article" date="2014" name="Int. J. Syst. Evol. Microbiol.">
        <title>Complete genome of a new Firmicutes species belonging to the dominant human colonic microbiota ('Ruminococcus bicirculans') reveals two chromosomes and a selective capacity to utilize plant glucans.</title>
        <authorList>
            <consortium name="NISC Comparative Sequencing Program"/>
            <person name="Wegmann U."/>
            <person name="Louis P."/>
            <person name="Goesmann A."/>
            <person name="Henrissat B."/>
            <person name="Duncan S.H."/>
            <person name="Flint H.J."/>
        </authorList>
    </citation>
    <scope>NUCLEOTIDE SEQUENCE</scope>
    <source>
        <strain evidence="4">NBRC 103855</strain>
    </source>
</reference>
<dbReference type="InterPro" id="IPR000682">
    <property type="entry name" value="PCMT"/>
</dbReference>
<evidence type="ECO:0000256" key="3">
    <source>
        <dbReference type="ARBA" id="ARBA00030757"/>
    </source>
</evidence>
<comment type="caution">
    <text evidence="4">The sequence shown here is derived from an EMBL/GenBank/DDBJ whole genome shotgun (WGS) entry which is preliminary data.</text>
</comment>
<dbReference type="EMBL" id="BSNG01000001">
    <property type="protein sequence ID" value="GLQ09835.1"/>
    <property type="molecule type" value="Genomic_DNA"/>
</dbReference>